<gene>
    <name evidence="1" type="ORF">K432DRAFT_405179</name>
</gene>
<reference evidence="1 2" key="1">
    <citation type="journal article" date="2016" name="Nat. Commun.">
        <title>Ectomycorrhizal ecology is imprinted in the genome of the dominant symbiotic fungus Cenococcum geophilum.</title>
        <authorList>
            <consortium name="DOE Joint Genome Institute"/>
            <person name="Peter M."/>
            <person name="Kohler A."/>
            <person name="Ohm R.A."/>
            <person name="Kuo A."/>
            <person name="Krutzmann J."/>
            <person name="Morin E."/>
            <person name="Arend M."/>
            <person name="Barry K.W."/>
            <person name="Binder M."/>
            <person name="Choi C."/>
            <person name="Clum A."/>
            <person name="Copeland A."/>
            <person name="Grisel N."/>
            <person name="Haridas S."/>
            <person name="Kipfer T."/>
            <person name="LaButti K."/>
            <person name="Lindquist E."/>
            <person name="Lipzen A."/>
            <person name="Maire R."/>
            <person name="Meier B."/>
            <person name="Mihaltcheva S."/>
            <person name="Molinier V."/>
            <person name="Murat C."/>
            <person name="Poggeler S."/>
            <person name="Quandt C.A."/>
            <person name="Sperisen C."/>
            <person name="Tritt A."/>
            <person name="Tisserant E."/>
            <person name="Crous P.W."/>
            <person name="Henrissat B."/>
            <person name="Nehls U."/>
            <person name="Egli S."/>
            <person name="Spatafora J.W."/>
            <person name="Grigoriev I.V."/>
            <person name="Martin F.M."/>
        </authorList>
    </citation>
    <scope>NUCLEOTIDE SEQUENCE [LARGE SCALE GENOMIC DNA]</scope>
    <source>
        <strain evidence="1 2">CBS 459.81</strain>
    </source>
</reference>
<evidence type="ECO:0008006" key="3">
    <source>
        <dbReference type="Google" id="ProtNLM"/>
    </source>
</evidence>
<name>A0A8E2JEU4_9PEZI</name>
<accession>A0A8E2JEU4</accession>
<evidence type="ECO:0000313" key="2">
    <source>
        <dbReference type="Proteomes" id="UP000250266"/>
    </source>
</evidence>
<dbReference type="OrthoDB" id="191139at2759"/>
<evidence type="ECO:0000313" key="1">
    <source>
        <dbReference type="EMBL" id="OCK79863.1"/>
    </source>
</evidence>
<sequence>MRCGSPDQQRRHASPKLWPEPSAIRATYNTLLDVNLTCVAVIATASLPLPRKAPNPKVVSITSSLGSITNALTKNMARPPSYSASKVGLNGLKAHKQVSENDRVGQEWIDGAEEKTRRIMLLVVGPRALKTTFTGFHDMGKDPKVGAEAVVRLIGNEDDKHVFDQSMCRFNRTR</sequence>
<dbReference type="Proteomes" id="UP000250266">
    <property type="component" value="Unassembled WGS sequence"/>
</dbReference>
<dbReference type="InterPro" id="IPR036291">
    <property type="entry name" value="NAD(P)-bd_dom_sf"/>
</dbReference>
<organism evidence="1 2">
    <name type="scientific">Lepidopterella palustris CBS 459.81</name>
    <dbReference type="NCBI Taxonomy" id="1314670"/>
    <lineage>
        <taxon>Eukaryota</taxon>
        <taxon>Fungi</taxon>
        <taxon>Dikarya</taxon>
        <taxon>Ascomycota</taxon>
        <taxon>Pezizomycotina</taxon>
        <taxon>Dothideomycetes</taxon>
        <taxon>Pleosporomycetidae</taxon>
        <taxon>Mytilinidiales</taxon>
        <taxon>Argynnaceae</taxon>
        <taxon>Lepidopterella</taxon>
    </lineage>
</organism>
<dbReference type="AlphaFoldDB" id="A0A8E2JEU4"/>
<keyword evidence="2" id="KW-1185">Reference proteome</keyword>
<dbReference type="Gene3D" id="3.40.50.720">
    <property type="entry name" value="NAD(P)-binding Rossmann-like Domain"/>
    <property type="match status" value="1"/>
</dbReference>
<dbReference type="EMBL" id="KV744984">
    <property type="protein sequence ID" value="OCK79863.1"/>
    <property type="molecule type" value="Genomic_DNA"/>
</dbReference>
<protein>
    <recommendedName>
        <fullName evidence="3">NAD(P)-binding protein</fullName>
    </recommendedName>
</protein>
<proteinExistence type="predicted"/>
<dbReference type="SUPFAM" id="SSF51735">
    <property type="entry name" value="NAD(P)-binding Rossmann-fold domains"/>
    <property type="match status" value="1"/>
</dbReference>